<dbReference type="AlphaFoldDB" id="A0AAV4WT20"/>
<evidence type="ECO:0000313" key="2">
    <source>
        <dbReference type="Proteomes" id="UP001054945"/>
    </source>
</evidence>
<dbReference type="Proteomes" id="UP001054945">
    <property type="component" value="Unassembled WGS sequence"/>
</dbReference>
<accession>A0AAV4WT20</accession>
<reference evidence="1 2" key="1">
    <citation type="submission" date="2021-06" db="EMBL/GenBank/DDBJ databases">
        <title>Caerostris extrusa draft genome.</title>
        <authorList>
            <person name="Kono N."/>
            <person name="Arakawa K."/>
        </authorList>
    </citation>
    <scope>NUCLEOTIDE SEQUENCE [LARGE SCALE GENOMIC DNA]</scope>
</reference>
<evidence type="ECO:0000313" key="1">
    <source>
        <dbReference type="EMBL" id="GIY85419.1"/>
    </source>
</evidence>
<dbReference type="EMBL" id="BPLR01016657">
    <property type="protein sequence ID" value="GIY85419.1"/>
    <property type="molecule type" value="Genomic_DNA"/>
</dbReference>
<keyword evidence="2" id="KW-1185">Reference proteome</keyword>
<protein>
    <submittedName>
        <fullName evidence="1">Uncharacterized protein</fullName>
    </submittedName>
</protein>
<proteinExistence type="predicted"/>
<gene>
    <name evidence="1" type="ORF">CEXT_276141</name>
</gene>
<sequence>MHLLAIIKLNAGRDFIIMTHTGRAQCHRSLSKTLMNGRESVLKWPPPSKREITGGLLHSSASFEEDRNITRLLAFEFLSRLYELSIHGKALHLPHQGSSSASRAKN</sequence>
<name>A0AAV4WT20_CAEEX</name>
<comment type="caution">
    <text evidence="1">The sequence shown here is derived from an EMBL/GenBank/DDBJ whole genome shotgun (WGS) entry which is preliminary data.</text>
</comment>
<organism evidence="1 2">
    <name type="scientific">Caerostris extrusa</name>
    <name type="common">Bark spider</name>
    <name type="synonym">Caerostris bankana</name>
    <dbReference type="NCBI Taxonomy" id="172846"/>
    <lineage>
        <taxon>Eukaryota</taxon>
        <taxon>Metazoa</taxon>
        <taxon>Ecdysozoa</taxon>
        <taxon>Arthropoda</taxon>
        <taxon>Chelicerata</taxon>
        <taxon>Arachnida</taxon>
        <taxon>Araneae</taxon>
        <taxon>Araneomorphae</taxon>
        <taxon>Entelegynae</taxon>
        <taxon>Araneoidea</taxon>
        <taxon>Araneidae</taxon>
        <taxon>Caerostris</taxon>
    </lineage>
</organism>